<evidence type="ECO:0000259" key="6">
    <source>
        <dbReference type="PROSITE" id="PS50011"/>
    </source>
</evidence>
<organism evidence="7 8">
    <name type="scientific">Rhynchospora breviuscula</name>
    <dbReference type="NCBI Taxonomy" id="2022672"/>
    <lineage>
        <taxon>Eukaryota</taxon>
        <taxon>Viridiplantae</taxon>
        <taxon>Streptophyta</taxon>
        <taxon>Embryophyta</taxon>
        <taxon>Tracheophyta</taxon>
        <taxon>Spermatophyta</taxon>
        <taxon>Magnoliopsida</taxon>
        <taxon>Liliopsida</taxon>
        <taxon>Poales</taxon>
        <taxon>Cyperaceae</taxon>
        <taxon>Cyperoideae</taxon>
        <taxon>Rhynchosporeae</taxon>
        <taxon>Rhynchospora</taxon>
    </lineage>
</organism>
<keyword evidence="2" id="KW-0067">ATP-binding</keyword>
<name>A0A9Q0C737_9POAL</name>
<keyword evidence="4" id="KW-1133">Transmembrane helix</keyword>
<feature type="domain" description="Protein kinase" evidence="6">
    <location>
        <begin position="356"/>
        <end position="632"/>
    </location>
</feature>
<evidence type="ECO:0000256" key="4">
    <source>
        <dbReference type="SAM" id="Phobius"/>
    </source>
</evidence>
<dbReference type="SMART" id="SM00220">
    <property type="entry name" value="S_TKc"/>
    <property type="match status" value="1"/>
</dbReference>
<evidence type="ECO:0000256" key="3">
    <source>
        <dbReference type="SAM" id="MobiDB-lite"/>
    </source>
</evidence>
<dbReference type="PANTHER" id="PTHR47989:SF47">
    <property type="entry name" value="SERINE_THREONINE-PROTEIN KINASE PBL28-RELATED"/>
    <property type="match status" value="1"/>
</dbReference>
<feature type="chain" id="PRO_5040242418" description="Protein kinase domain-containing protein" evidence="5">
    <location>
        <begin position="23"/>
        <end position="663"/>
    </location>
</feature>
<keyword evidence="4" id="KW-0472">Membrane</keyword>
<evidence type="ECO:0000256" key="1">
    <source>
        <dbReference type="ARBA" id="ARBA00022741"/>
    </source>
</evidence>
<dbReference type="InterPro" id="IPR001245">
    <property type="entry name" value="Ser-Thr/Tyr_kinase_cat_dom"/>
</dbReference>
<dbReference type="OrthoDB" id="4062651at2759"/>
<dbReference type="Pfam" id="PF19160">
    <property type="entry name" value="SPARK"/>
    <property type="match status" value="1"/>
</dbReference>
<comment type="caution">
    <text evidence="7">The sequence shown here is derived from an EMBL/GenBank/DDBJ whole genome shotgun (WGS) entry which is preliminary data.</text>
</comment>
<feature type="compositionally biased region" description="Low complexity" evidence="3">
    <location>
        <begin position="642"/>
        <end position="657"/>
    </location>
</feature>
<reference evidence="7" key="1">
    <citation type="journal article" date="2022" name="Cell">
        <title>Repeat-based holocentromeres influence genome architecture and karyotype evolution.</title>
        <authorList>
            <person name="Hofstatter P.G."/>
            <person name="Thangavel G."/>
            <person name="Lux T."/>
            <person name="Neumann P."/>
            <person name="Vondrak T."/>
            <person name="Novak P."/>
            <person name="Zhang M."/>
            <person name="Costa L."/>
            <person name="Castellani M."/>
            <person name="Scott A."/>
            <person name="Toegelov H."/>
            <person name="Fuchs J."/>
            <person name="Mata-Sucre Y."/>
            <person name="Dias Y."/>
            <person name="Vanzela A.L.L."/>
            <person name="Huettel B."/>
            <person name="Almeida C.C.S."/>
            <person name="Simkova H."/>
            <person name="Souza G."/>
            <person name="Pedrosa-Harand A."/>
            <person name="Macas J."/>
            <person name="Mayer K.F.X."/>
            <person name="Houben A."/>
            <person name="Marques A."/>
        </authorList>
    </citation>
    <scope>NUCLEOTIDE SEQUENCE</scope>
    <source>
        <strain evidence="7">RhyBre1mFocal</strain>
    </source>
</reference>
<dbReference type="InterPro" id="IPR000719">
    <property type="entry name" value="Prot_kinase_dom"/>
</dbReference>
<dbReference type="InterPro" id="IPR008271">
    <property type="entry name" value="Ser/Thr_kinase_AS"/>
</dbReference>
<dbReference type="AlphaFoldDB" id="A0A9Q0C737"/>
<keyword evidence="4" id="KW-0812">Transmembrane</keyword>
<keyword evidence="8" id="KW-1185">Reference proteome</keyword>
<evidence type="ECO:0000256" key="5">
    <source>
        <dbReference type="SAM" id="SignalP"/>
    </source>
</evidence>
<keyword evidence="5" id="KW-0732">Signal</keyword>
<dbReference type="Gene3D" id="3.30.200.20">
    <property type="entry name" value="Phosphorylase Kinase, domain 1"/>
    <property type="match status" value="1"/>
</dbReference>
<evidence type="ECO:0000313" key="8">
    <source>
        <dbReference type="Proteomes" id="UP001151287"/>
    </source>
</evidence>
<dbReference type="SUPFAM" id="SSF56112">
    <property type="entry name" value="Protein kinase-like (PK-like)"/>
    <property type="match status" value="1"/>
</dbReference>
<dbReference type="PROSITE" id="PS00108">
    <property type="entry name" value="PROTEIN_KINASE_ST"/>
    <property type="match status" value="1"/>
</dbReference>
<dbReference type="GO" id="GO:0005524">
    <property type="term" value="F:ATP binding"/>
    <property type="evidence" value="ECO:0007669"/>
    <property type="project" value="UniProtKB-KW"/>
</dbReference>
<gene>
    <name evidence="7" type="ORF">LUZ63_019885</name>
</gene>
<feature type="transmembrane region" description="Helical" evidence="4">
    <location>
        <begin position="276"/>
        <end position="299"/>
    </location>
</feature>
<protein>
    <recommendedName>
        <fullName evidence="6">Protein kinase domain-containing protein</fullName>
    </recommendedName>
</protein>
<dbReference type="Pfam" id="PF07714">
    <property type="entry name" value="PK_Tyr_Ser-Thr"/>
    <property type="match status" value="1"/>
</dbReference>
<keyword evidence="1" id="KW-0547">Nucleotide-binding</keyword>
<dbReference type="Gene3D" id="1.10.510.10">
    <property type="entry name" value="Transferase(Phosphotransferase) domain 1"/>
    <property type="match status" value="1"/>
</dbReference>
<evidence type="ECO:0000256" key="2">
    <source>
        <dbReference type="ARBA" id="ARBA00022840"/>
    </source>
</evidence>
<dbReference type="PANTHER" id="PTHR47989">
    <property type="entry name" value="OS01G0750732 PROTEIN"/>
    <property type="match status" value="1"/>
</dbReference>
<dbReference type="EMBL" id="JAMQYH010000005">
    <property type="protein sequence ID" value="KAJ1688495.1"/>
    <property type="molecule type" value="Genomic_DNA"/>
</dbReference>
<dbReference type="GO" id="GO:0004672">
    <property type="term" value="F:protein kinase activity"/>
    <property type="evidence" value="ECO:0007669"/>
    <property type="project" value="InterPro"/>
</dbReference>
<accession>A0A9Q0C737</accession>
<evidence type="ECO:0000313" key="7">
    <source>
        <dbReference type="EMBL" id="KAJ1688495.1"/>
    </source>
</evidence>
<sequence length="663" mass="70978">MPLALFLPLSLSLSLSLLAASAAPATNNSSSTTTPYPYPYPYPCPYDIDRASRIIPSQCYANATDPTATSCCWFVVAAYIYAAAAHANLSGVAFLPPSAAASCSSNFTATLLRRGLARPSLLQPNGSCSLSSDSPSLAAGQRPCLFGPLSSLLSAAPSQLSNATRFCSSNSVPDLFTHQSACSACQNTVIKATFSLLDSSRSKDYVACGMAATVGIWSRSYPSMQRFRSYVLCLVQVLEDVNALGIPSDSPPPDPRPISGSGPAKLDHSIARTVKIAALSSSAGLVSIVGIVLLVLAICRSRHWRWKSRRLSDGIATTSDGEKSSSALAMLASSPLPTEGLYIFTKAELKQATDGFDIRLLLGEGGAGKVYLGKLPSGHHVAIKRIYREKKIAEFYSEVEVLAKLRHKNLTTLVGYCLDDRVNHALVYEYMPGGNLSRALFHGDLSWHKRLQIAVDVAEGLVYLHDFPGGTVVHRDVKPTNILLSESGVAKLSDFGVSRIMSTDATHLSTEVRGTMGYMDPESFSLGQVTESADVYSFGVVLLELVTGQRAVVPTPSGGAESIVHTAQCVMTERSSGDSSTAIESIMDPRLGPHWDRHTLGVVFDAAYRCVRPYKNERPRMTEVLTVLRSALADLEAREGDTTTSEPSTEESSLSRTCALLTS</sequence>
<dbReference type="InterPro" id="IPR043891">
    <property type="entry name" value="SPARK"/>
</dbReference>
<proteinExistence type="predicted"/>
<dbReference type="InterPro" id="IPR011009">
    <property type="entry name" value="Kinase-like_dom_sf"/>
</dbReference>
<feature type="signal peptide" evidence="5">
    <location>
        <begin position="1"/>
        <end position="22"/>
    </location>
</feature>
<dbReference type="PROSITE" id="PS50011">
    <property type="entry name" value="PROTEIN_KINASE_DOM"/>
    <property type="match status" value="1"/>
</dbReference>
<feature type="region of interest" description="Disordered" evidence="3">
    <location>
        <begin position="636"/>
        <end position="663"/>
    </location>
</feature>
<dbReference type="Proteomes" id="UP001151287">
    <property type="component" value="Unassembled WGS sequence"/>
</dbReference>